<accession>A0A4R2NQ52</accession>
<dbReference type="EMBL" id="SLXM01000007">
    <property type="protein sequence ID" value="TCP23897.1"/>
    <property type="molecule type" value="Genomic_DNA"/>
</dbReference>
<protein>
    <recommendedName>
        <fullName evidence="4">ATP synthase protein I</fullName>
    </recommendedName>
</protein>
<keyword evidence="1" id="KW-0812">Transmembrane</keyword>
<dbReference type="Pfam" id="PF19665">
    <property type="entry name" value="DUF6168"/>
    <property type="match status" value="1"/>
</dbReference>
<keyword evidence="1" id="KW-0472">Membrane</keyword>
<sequence>MIKRILLFLLALVLLFIVSYFLNSYLVIEENFSFSLLSVYLFHTIAALIVYAVVEFVADKMPNQAGYAYLASIFIKIGFFVLIFNTTVFANPNLTKPERISLVAPLFLFLITEAVVVSKLLNSK</sequence>
<gene>
    <name evidence="2" type="ORF">EV195_10762</name>
</gene>
<feature type="transmembrane region" description="Helical" evidence="1">
    <location>
        <begin position="102"/>
        <end position="121"/>
    </location>
</feature>
<organism evidence="2 3">
    <name type="scientific">Tenacibaculum skagerrakense</name>
    <dbReference type="NCBI Taxonomy" id="186571"/>
    <lineage>
        <taxon>Bacteria</taxon>
        <taxon>Pseudomonadati</taxon>
        <taxon>Bacteroidota</taxon>
        <taxon>Flavobacteriia</taxon>
        <taxon>Flavobacteriales</taxon>
        <taxon>Flavobacteriaceae</taxon>
        <taxon>Tenacibaculum</taxon>
    </lineage>
</organism>
<evidence type="ECO:0000256" key="1">
    <source>
        <dbReference type="SAM" id="Phobius"/>
    </source>
</evidence>
<dbReference type="Proteomes" id="UP000294564">
    <property type="component" value="Unassembled WGS sequence"/>
</dbReference>
<proteinExistence type="predicted"/>
<feature type="transmembrane region" description="Helical" evidence="1">
    <location>
        <begin position="66"/>
        <end position="90"/>
    </location>
</feature>
<dbReference type="AlphaFoldDB" id="A0A4R2NQ52"/>
<evidence type="ECO:0000313" key="3">
    <source>
        <dbReference type="Proteomes" id="UP000294564"/>
    </source>
</evidence>
<dbReference type="InterPro" id="IPR046166">
    <property type="entry name" value="DUF6168"/>
</dbReference>
<keyword evidence="3" id="KW-1185">Reference proteome</keyword>
<name>A0A4R2NQ52_9FLAO</name>
<dbReference type="RefSeq" id="WP_132795174.1">
    <property type="nucleotide sequence ID" value="NZ_SLXM01000007.1"/>
</dbReference>
<keyword evidence="1" id="KW-1133">Transmembrane helix</keyword>
<evidence type="ECO:0008006" key="4">
    <source>
        <dbReference type="Google" id="ProtNLM"/>
    </source>
</evidence>
<comment type="caution">
    <text evidence="2">The sequence shown here is derived from an EMBL/GenBank/DDBJ whole genome shotgun (WGS) entry which is preliminary data.</text>
</comment>
<dbReference type="OrthoDB" id="981687at2"/>
<feature type="transmembrane region" description="Helical" evidence="1">
    <location>
        <begin position="34"/>
        <end position="54"/>
    </location>
</feature>
<evidence type="ECO:0000313" key="2">
    <source>
        <dbReference type="EMBL" id="TCP23897.1"/>
    </source>
</evidence>
<reference evidence="2 3" key="1">
    <citation type="submission" date="2019-03" db="EMBL/GenBank/DDBJ databases">
        <title>Genomic Encyclopedia of Type Strains, Phase IV (KMG-IV): sequencing the most valuable type-strain genomes for metagenomic binning, comparative biology and taxonomic classification.</title>
        <authorList>
            <person name="Goeker M."/>
        </authorList>
    </citation>
    <scope>NUCLEOTIDE SEQUENCE [LARGE SCALE GENOMIC DNA]</scope>
    <source>
        <strain evidence="2 3">DSM 14836</strain>
    </source>
</reference>